<dbReference type="Proteomes" id="UP000473681">
    <property type="component" value="Unassembled WGS sequence"/>
</dbReference>
<evidence type="ECO:0000313" key="4">
    <source>
        <dbReference type="Proteomes" id="UP000473681"/>
    </source>
</evidence>
<gene>
    <name evidence="2" type="ORF">FC774_10685</name>
    <name evidence="3" type="ORF">FDB51_00745</name>
</gene>
<keyword evidence="1" id="KW-0732">Signal</keyword>
<accession>A0A0M1LS73</accession>
<organism evidence="2 5">
    <name type="scientific">Clostridium botulinum</name>
    <dbReference type="NCBI Taxonomy" id="1491"/>
    <lineage>
        <taxon>Bacteria</taxon>
        <taxon>Bacillati</taxon>
        <taxon>Bacillota</taxon>
        <taxon>Clostridia</taxon>
        <taxon>Eubacteriales</taxon>
        <taxon>Clostridiaceae</taxon>
        <taxon>Clostridium</taxon>
    </lineage>
</organism>
<dbReference type="EMBL" id="SWOV01000027">
    <property type="protein sequence ID" value="NFF88334.1"/>
    <property type="molecule type" value="Genomic_DNA"/>
</dbReference>
<evidence type="ECO:0000313" key="3">
    <source>
        <dbReference type="EMBL" id="NFN33678.1"/>
    </source>
</evidence>
<sequence>MYFIKSLNFFNSNDKFNICFKDKPLDKGKKIILHKGHYLLKFFLELSKSNESDRFAILLDNRIIFNNKLEIRTQYYVEISIPLEVLNEVSTLNFLNNSDDLLVANTIKGGLYMSDTTTFSIVSIDNANNKSFDLTLSEAFTNNFTVTIKSLATNQVYPCSLVSNSLFPDDPTKKTVIIGKIDYYSSTVHSATEQALINLIVPSHQTYEITIFKNDPLKTSASKSVILDSFNAIADPSTDVKVNVTGDRIVSISFKYPLRNIFDVVPIDANGEITSNNPVGHVLSNFYALYYGRDTNSSIDPTKIKWSGAFNVDRTQFSATLSADGKTLLLQDIEIGLPLTDNSDPHKLSLNKGKYHVSYDDKTKVLTDYSEEKRIIPKMEVPFITNLKSTPAIPISAFSPVRNKVIVNFDKAVMKPLDSKVATAEILFKSDGTPLKLSSITRPENNLTTLIFELDSSNPLPAGPITLGIGSISDGVGDLVDACGYIVPRTKLSFTVGSIPPTLISALQDKDIKYTDNTVVNLIFSNSMNPLSTGTGALNIGNYLFVANDGDTQEIKSLNFVGADNKTVKVTFKNLLGAGNYRLIISAGALTDTISESIAYTNVPVAIEDTTKPSVVEIIGLRRPATDVNTTITDKDNALIIKYKTPMLVSIPGLDNKYAADNPSNYKFVESTTNTNPPPAIIITPPTEGPLPTGSTGLALKDDKWIRFVLPTDLSPNYPIFENKTTLSGNPNLNYSIYIGYTELDDIKNVRNTSGNIYPLCDLKKIDATVPLIDLTKGNIEITSDSQLQYTYTDKTTISGKDYHNEFFALAPADFTIKVSNSTIPVPNAISPLNIKSLSLSEDGRTITFNFASGTFTSADKYAYIEGSEDVLDIFGKGLSNSIFNNQVINSVPSTLVGISLTNISRTPTKVTLQGADFTIGYPIEIALQFSNIISNTSPSDFLVTFNNTINAPIISASVLQKNNANTNTVLIESYIPSIATDNLDNILLVKTVSDKNLILSKDINNNPISPFGYLPVRNLAVSSIDWSFITPNLNGATLKATFNKELDFTKLPLSALKAAGTTGITINDVTFVTSDGTNNIIAPYAELKDSNNKFGTITLRKIDASKSVFTNSQESNIDTVVTAANTANTAAANIVTTDTTPTIVNDANTAKTNATALVTAANTAKGSLIPVNITALSNAATQAVASANNLVTDTNAYKTNIATALTNAQTADTSATNSNTLAQTSPYDGAAVLTSITNTQTAINTAKTSADIAANTATSAAAANALSKATIAVTAATTASSGSPTQAQIDASKAAIADLKLATAALVTAATTANTAATPAYNSAVAYRDSAIAAQTAVNNLVNSPSDSNTKFNVNIKLGSDNTILNLAFSSATNLPLNTSNLAYVQYTGQKYEFMDSELELYVNTSLDYNANSSLK</sequence>
<evidence type="ECO:0000256" key="1">
    <source>
        <dbReference type="ARBA" id="ARBA00022729"/>
    </source>
</evidence>
<evidence type="ECO:0000313" key="2">
    <source>
        <dbReference type="EMBL" id="NFF88334.1"/>
    </source>
</evidence>
<dbReference type="RefSeq" id="WP_053342656.1">
    <property type="nucleotide sequence ID" value="NZ_LFPG01000002.1"/>
</dbReference>
<proteinExistence type="predicted"/>
<dbReference type="OrthoDB" id="1938287at2"/>
<dbReference type="EMBL" id="SWVK01000001">
    <property type="protein sequence ID" value="NFN33678.1"/>
    <property type="molecule type" value="Genomic_DNA"/>
</dbReference>
<dbReference type="Proteomes" id="UP000476820">
    <property type="component" value="Unassembled WGS sequence"/>
</dbReference>
<dbReference type="Gene3D" id="2.60.40.1220">
    <property type="match status" value="1"/>
</dbReference>
<name>A0A0M1LS73_CLOBO</name>
<dbReference type="InterPro" id="IPR014755">
    <property type="entry name" value="Cu-Rt/internalin_Ig-like"/>
</dbReference>
<reference evidence="4 5" key="1">
    <citation type="submission" date="2019-04" db="EMBL/GenBank/DDBJ databases">
        <title>Genome sequencing of Clostridium botulinum Groups I-IV and Clostridium butyricum.</title>
        <authorList>
            <person name="Brunt J."/>
            <person name="Van Vliet A.H.M."/>
            <person name="Stringer S.C."/>
            <person name="Carter A.T."/>
            <person name="Peck M.W."/>
        </authorList>
    </citation>
    <scope>NUCLEOTIDE SEQUENCE [LARGE SCALE GENOMIC DNA]</scope>
    <source>
        <strain evidence="2 5">1605</strain>
        <strain evidence="3 4">CB-K-33E</strain>
    </source>
</reference>
<protein>
    <submittedName>
        <fullName evidence="2">Uncharacterized protein</fullName>
    </submittedName>
</protein>
<comment type="caution">
    <text evidence="2">The sequence shown here is derived from an EMBL/GenBank/DDBJ whole genome shotgun (WGS) entry which is preliminary data.</text>
</comment>
<evidence type="ECO:0000313" key="5">
    <source>
        <dbReference type="Proteomes" id="UP000476820"/>
    </source>
</evidence>